<dbReference type="EMBL" id="JACEIK010000681">
    <property type="protein sequence ID" value="MCD7460837.1"/>
    <property type="molecule type" value="Genomic_DNA"/>
</dbReference>
<gene>
    <name evidence="2" type="primary">AVP1_8</name>
    <name evidence="2" type="ORF">HAX54_044569</name>
</gene>
<name>A0ABS8SPK1_DATST</name>
<dbReference type="Proteomes" id="UP000823775">
    <property type="component" value="Unassembled WGS sequence"/>
</dbReference>
<reference evidence="2 3" key="1">
    <citation type="journal article" date="2021" name="BMC Genomics">
        <title>Datura genome reveals duplications of psychoactive alkaloid biosynthetic genes and high mutation rate following tissue culture.</title>
        <authorList>
            <person name="Rajewski A."/>
            <person name="Carter-House D."/>
            <person name="Stajich J."/>
            <person name="Litt A."/>
        </authorList>
    </citation>
    <scope>NUCLEOTIDE SEQUENCE [LARGE SCALE GENOMIC DNA]</scope>
    <source>
        <strain evidence="2">AR-01</strain>
    </source>
</reference>
<comment type="caution">
    <text evidence="2">The sequence shown here is derived from an EMBL/GenBank/DDBJ whole genome shotgun (WGS) entry which is preliminary data.</text>
</comment>
<protein>
    <submittedName>
        <fullName evidence="2">Pyrophosphate-energized vacuolar membrane proton pump 1</fullName>
    </submittedName>
</protein>
<evidence type="ECO:0000256" key="1">
    <source>
        <dbReference type="SAM" id="Phobius"/>
    </source>
</evidence>
<sequence length="142" mass="15969">MESALLPDLGTNIVIPVCAVVGIVFSLFQWYLVSRVKVSSERGATSPSNNNKSGYNNYLIEEEEGINNQNNFVCFLPYFIGLLILGSAKGEELEDFHHNLDYSLLELGNRFVFPKTFELPLPIAFHLQEQIAKCLAPSNEMR</sequence>
<keyword evidence="1" id="KW-1133">Transmembrane helix</keyword>
<proteinExistence type="predicted"/>
<keyword evidence="1" id="KW-0812">Transmembrane</keyword>
<keyword evidence="1" id="KW-0472">Membrane</keyword>
<accession>A0ABS8SPK1</accession>
<organism evidence="2 3">
    <name type="scientific">Datura stramonium</name>
    <name type="common">Jimsonweed</name>
    <name type="synonym">Common thornapple</name>
    <dbReference type="NCBI Taxonomy" id="4076"/>
    <lineage>
        <taxon>Eukaryota</taxon>
        <taxon>Viridiplantae</taxon>
        <taxon>Streptophyta</taxon>
        <taxon>Embryophyta</taxon>
        <taxon>Tracheophyta</taxon>
        <taxon>Spermatophyta</taxon>
        <taxon>Magnoliopsida</taxon>
        <taxon>eudicotyledons</taxon>
        <taxon>Gunneridae</taxon>
        <taxon>Pentapetalae</taxon>
        <taxon>asterids</taxon>
        <taxon>lamiids</taxon>
        <taxon>Solanales</taxon>
        <taxon>Solanaceae</taxon>
        <taxon>Solanoideae</taxon>
        <taxon>Datureae</taxon>
        <taxon>Datura</taxon>
    </lineage>
</organism>
<evidence type="ECO:0000313" key="3">
    <source>
        <dbReference type="Proteomes" id="UP000823775"/>
    </source>
</evidence>
<feature type="transmembrane region" description="Helical" evidence="1">
    <location>
        <begin position="13"/>
        <end position="33"/>
    </location>
</feature>
<keyword evidence="3" id="KW-1185">Reference proteome</keyword>
<evidence type="ECO:0000313" key="2">
    <source>
        <dbReference type="EMBL" id="MCD7460837.1"/>
    </source>
</evidence>